<dbReference type="Pfam" id="PF12904">
    <property type="entry name" value="Collagen_bind_2"/>
    <property type="match status" value="1"/>
</dbReference>
<evidence type="ECO:0000259" key="3">
    <source>
        <dbReference type="Pfam" id="PF13204"/>
    </source>
</evidence>
<sequence length="467" mass="52800" precursor="true">MKNLVSAACGLVVLFFGTARVGIAQEQADPNLTRLQVSPSGRWLQYSDGRPFFYLGDTAWELFHRLDRQEADRYLDDRAAKGFTVIQAVVLAERDGLGTANAYGHTPLVDKDPARPDVRPGNNDDYWDHVDYVVGAAAKRGLVIGMLPTWGSHWSSLGGGKSRVFDVDNAREYGRWIAARYSTDPIIWILGGDRNIYNDQDRQIVESMAQGLREGDQGHHLITFHPRGPGRSSDYFHNASWLDFNMVQSSHAARDHDNGRFIRHDYELRPVKPTLDGEPRYERIPVGFYLKGMNPDDRFDDNDVRQAAWWAMMSGACGHTYGNNSVWQMWSTDVSPAIHADVPWHQALDDPGAAQMGWVRKLFEQYDYQTLRPDREFIVDAPKHGGAHVRGMRSDDGALAMVYSPQGEPFMIDVSLMRQPRTRASWYDPRTGQSQALHTMDSVAFQTFTPPSRGRGNDWVLVLESVK</sequence>
<dbReference type="AlphaFoldDB" id="A0A5C5XUZ5"/>
<evidence type="ECO:0000256" key="1">
    <source>
        <dbReference type="SAM" id="SignalP"/>
    </source>
</evidence>
<dbReference type="Gene3D" id="3.20.20.80">
    <property type="entry name" value="Glycosidases"/>
    <property type="match status" value="1"/>
</dbReference>
<feature type="domain" description="Apiosidase-like catalytic" evidence="3">
    <location>
        <begin position="39"/>
        <end position="368"/>
    </location>
</feature>
<feature type="domain" description="Putative collagen-binding" evidence="2">
    <location>
        <begin position="373"/>
        <end position="464"/>
    </location>
</feature>
<dbReference type="PANTHER" id="PTHR37836">
    <property type="entry name" value="LMO1036 PROTEIN"/>
    <property type="match status" value="1"/>
</dbReference>
<evidence type="ECO:0000259" key="2">
    <source>
        <dbReference type="Pfam" id="PF12904"/>
    </source>
</evidence>
<dbReference type="EMBL" id="SJPL01000002">
    <property type="protein sequence ID" value="TWT65865.1"/>
    <property type="molecule type" value="Genomic_DNA"/>
</dbReference>
<reference evidence="4 5" key="1">
    <citation type="submission" date="2019-02" db="EMBL/GenBank/DDBJ databases">
        <title>Deep-cultivation of Planctomycetes and their phenomic and genomic characterization uncovers novel biology.</title>
        <authorList>
            <person name="Wiegand S."/>
            <person name="Jogler M."/>
            <person name="Boedeker C."/>
            <person name="Pinto D."/>
            <person name="Vollmers J."/>
            <person name="Rivas-Marin E."/>
            <person name="Kohn T."/>
            <person name="Peeters S.H."/>
            <person name="Heuer A."/>
            <person name="Rast P."/>
            <person name="Oberbeckmann S."/>
            <person name="Bunk B."/>
            <person name="Jeske O."/>
            <person name="Meyerdierks A."/>
            <person name="Storesund J.E."/>
            <person name="Kallscheuer N."/>
            <person name="Luecker S."/>
            <person name="Lage O.M."/>
            <person name="Pohl T."/>
            <person name="Merkel B.J."/>
            <person name="Hornburger P."/>
            <person name="Mueller R.-W."/>
            <person name="Bruemmer F."/>
            <person name="Labrenz M."/>
            <person name="Spormann A.M."/>
            <person name="Op Den Camp H."/>
            <person name="Overmann J."/>
            <person name="Amann R."/>
            <person name="Jetten M.S.M."/>
            <person name="Mascher T."/>
            <person name="Medema M.H."/>
            <person name="Devos D.P."/>
            <person name="Kaster A.-K."/>
            <person name="Ovreas L."/>
            <person name="Rohde M."/>
            <person name="Galperin M.Y."/>
            <person name="Jogler C."/>
        </authorList>
    </citation>
    <scope>NUCLEOTIDE SEQUENCE [LARGE SCALE GENOMIC DNA]</scope>
    <source>
        <strain evidence="4 5">Pan14r</strain>
    </source>
</reference>
<dbReference type="Proteomes" id="UP000317238">
    <property type="component" value="Unassembled WGS sequence"/>
</dbReference>
<accession>A0A5C5XUZ5</accession>
<dbReference type="PANTHER" id="PTHR37836:SF3">
    <property type="entry name" value="ENDOGLUCANASE"/>
    <property type="match status" value="1"/>
</dbReference>
<dbReference type="SUPFAM" id="SSF51445">
    <property type="entry name" value="(Trans)glycosidases"/>
    <property type="match status" value="1"/>
</dbReference>
<feature type="signal peptide" evidence="1">
    <location>
        <begin position="1"/>
        <end position="24"/>
    </location>
</feature>
<organism evidence="4 5">
    <name type="scientific">Crateriforma conspicua</name>
    <dbReference type="NCBI Taxonomy" id="2527996"/>
    <lineage>
        <taxon>Bacteria</taxon>
        <taxon>Pseudomonadati</taxon>
        <taxon>Planctomycetota</taxon>
        <taxon>Planctomycetia</taxon>
        <taxon>Planctomycetales</taxon>
        <taxon>Planctomycetaceae</taxon>
        <taxon>Crateriforma</taxon>
    </lineage>
</organism>
<evidence type="ECO:0000313" key="5">
    <source>
        <dbReference type="Proteomes" id="UP000317238"/>
    </source>
</evidence>
<dbReference type="InterPro" id="IPR017853">
    <property type="entry name" value="GH"/>
</dbReference>
<feature type="chain" id="PRO_5022854054" evidence="1">
    <location>
        <begin position="25"/>
        <end position="467"/>
    </location>
</feature>
<evidence type="ECO:0000313" key="4">
    <source>
        <dbReference type="EMBL" id="TWT65865.1"/>
    </source>
</evidence>
<name>A0A5C5XUZ5_9PLAN</name>
<keyword evidence="1" id="KW-0732">Signal</keyword>
<keyword evidence="5" id="KW-1185">Reference proteome</keyword>
<dbReference type="OrthoDB" id="59486at2"/>
<proteinExistence type="predicted"/>
<comment type="caution">
    <text evidence="4">The sequence shown here is derived from an EMBL/GenBank/DDBJ whole genome shotgun (WGS) entry which is preliminary data.</text>
</comment>
<dbReference type="Pfam" id="PF13204">
    <property type="entry name" value="Apiosidase"/>
    <property type="match status" value="1"/>
</dbReference>
<protein>
    <submittedName>
        <fullName evidence="4">Putative endoglucanase</fullName>
    </submittedName>
</protein>
<dbReference type="InterPro" id="IPR024749">
    <property type="entry name" value="Collagen-bd_put"/>
</dbReference>
<gene>
    <name evidence="4" type="ORF">Pan14r_54160</name>
</gene>
<dbReference type="RefSeq" id="WP_146441048.1">
    <property type="nucleotide sequence ID" value="NZ_SJPL01000002.1"/>
</dbReference>
<dbReference type="InterPro" id="IPR025277">
    <property type="entry name" value="Apiosidase-like_cat_dom"/>
</dbReference>